<evidence type="ECO:0000313" key="2">
    <source>
        <dbReference type="EMBL" id="ACS33503.1"/>
    </source>
</evidence>
<dbReference type="AlphaFoldDB" id="C5A5J1"/>
<dbReference type="PaxDb" id="593117-TGAM_1001"/>
<accession>C5A5J1</accession>
<dbReference type="PATRIC" id="fig|593117.10.peg.997"/>
<dbReference type="STRING" id="593117.TGAM_1001"/>
<dbReference type="HOGENOM" id="CLU_1243086_0_0_2"/>
<evidence type="ECO:0000313" key="3">
    <source>
        <dbReference type="Proteomes" id="UP000001488"/>
    </source>
</evidence>
<dbReference type="Gene3D" id="1.10.1520.20">
    <property type="entry name" value="Ribonuclease III"/>
    <property type="match status" value="1"/>
</dbReference>
<dbReference type="GO" id="GO:0004525">
    <property type="term" value="F:ribonuclease III activity"/>
    <property type="evidence" value="ECO:0007669"/>
    <property type="project" value="InterPro"/>
</dbReference>
<sequence>MGISPHLHGRTPHPAKGEAGQRVSLFGSLRDSPVSRYRGSLHKYTETPPSGSAGLDRAWREDEPRDILDHSSYPADFDLLCRPLAHASFLRVIQMKYVRDFKDKGLSTLGDSLINFIYSLALSEFTGRPTGGRVPNSSLAIAIERAKLRHLVPPRTDKHGKGDIAEAIIAYAWLEGAFTIEEAVEVLRANFTEDVLHPYRSKEALGVALGELLRLIGKRLSL</sequence>
<dbReference type="InterPro" id="IPR021568">
    <property type="entry name" value="Ribonuclease_III_archaeal"/>
</dbReference>
<organism evidence="2 3">
    <name type="scientific">Thermococcus gammatolerans (strain DSM 15229 / JCM 11827 / EJ3)</name>
    <dbReference type="NCBI Taxonomy" id="593117"/>
    <lineage>
        <taxon>Archaea</taxon>
        <taxon>Methanobacteriati</taxon>
        <taxon>Methanobacteriota</taxon>
        <taxon>Thermococci</taxon>
        <taxon>Thermococcales</taxon>
        <taxon>Thermococcaceae</taxon>
        <taxon>Thermococcus</taxon>
    </lineage>
</organism>
<dbReference type="GO" id="GO:0006396">
    <property type="term" value="P:RNA processing"/>
    <property type="evidence" value="ECO:0007669"/>
    <property type="project" value="InterPro"/>
</dbReference>
<dbReference type="SUPFAM" id="SSF69065">
    <property type="entry name" value="RNase III domain-like"/>
    <property type="match status" value="1"/>
</dbReference>
<dbReference type="Proteomes" id="UP000001488">
    <property type="component" value="Chromosome"/>
</dbReference>
<dbReference type="Pfam" id="PF11469">
    <property type="entry name" value="Ribonucleas_3_2"/>
    <property type="match status" value="1"/>
</dbReference>
<proteinExistence type="predicted"/>
<feature type="region of interest" description="Disordered" evidence="1">
    <location>
        <begin position="1"/>
        <end position="20"/>
    </location>
</feature>
<protein>
    <submittedName>
        <fullName evidence="2">Uncharacterized protein</fullName>
    </submittedName>
</protein>
<dbReference type="eggNOG" id="arCOG05836">
    <property type="taxonomic scope" value="Archaea"/>
</dbReference>
<gene>
    <name evidence="2" type="ordered locus">TGAM_1001</name>
</gene>
<name>C5A5J1_THEGJ</name>
<dbReference type="InterPro" id="IPR036389">
    <property type="entry name" value="RNase_III_sf"/>
</dbReference>
<dbReference type="KEGG" id="tga:TGAM_1001"/>
<evidence type="ECO:0000256" key="1">
    <source>
        <dbReference type="SAM" id="MobiDB-lite"/>
    </source>
</evidence>
<reference evidence="2 3" key="1">
    <citation type="journal article" date="2007" name="Genome Biol.">
        <title>Genome analysis and genome-wide proteomics of Thermococcus gammatolerans, the most radioresistant organism known amongst the Archaea.</title>
        <authorList>
            <person name="Zivanovic Y."/>
            <person name="Armengaud J."/>
            <person name="Lagorce A."/>
            <person name="Leplat C."/>
            <person name="Guerin P."/>
            <person name="Dutertre M."/>
            <person name="Anthouard V."/>
            <person name="Forterre P."/>
            <person name="Wincker P."/>
            <person name="Confalonieri F."/>
        </authorList>
    </citation>
    <scope>NUCLEOTIDE SEQUENCE [LARGE SCALE GENOMIC DNA]</scope>
    <source>
        <strain evidence="3">DSM 15229 / JCM 11827 / EJ3</strain>
    </source>
</reference>
<keyword evidence="3" id="KW-1185">Reference proteome</keyword>
<dbReference type="InterPro" id="IPR038133">
    <property type="entry name" value="Ribo_III_sf_archaeal"/>
</dbReference>
<dbReference type="EMBL" id="CP001398">
    <property type="protein sequence ID" value="ACS33503.1"/>
    <property type="molecule type" value="Genomic_DNA"/>
</dbReference>